<evidence type="ECO:0000256" key="6">
    <source>
        <dbReference type="SAM" id="MobiDB-lite"/>
    </source>
</evidence>
<dbReference type="Pfam" id="PF09678">
    <property type="entry name" value="Caa3_CtaG"/>
    <property type="match status" value="1"/>
</dbReference>
<feature type="transmembrane region" description="Helical" evidence="7">
    <location>
        <begin position="568"/>
        <end position="585"/>
    </location>
</feature>
<keyword evidence="4 7" id="KW-1133">Transmembrane helix</keyword>
<feature type="transmembrane region" description="Helical" evidence="7">
    <location>
        <begin position="197"/>
        <end position="218"/>
    </location>
</feature>
<gene>
    <name evidence="9" type="ORF">JOF44_001661</name>
</gene>
<evidence type="ECO:0000256" key="5">
    <source>
        <dbReference type="ARBA" id="ARBA00023136"/>
    </source>
</evidence>
<dbReference type="InterPro" id="IPR019108">
    <property type="entry name" value="Caa3_assmbl_CtaG-rel"/>
</dbReference>
<organism evidence="9 10">
    <name type="scientific">Brachybacterium fresconis</name>
    <dbReference type="NCBI Taxonomy" id="173363"/>
    <lineage>
        <taxon>Bacteria</taxon>
        <taxon>Bacillati</taxon>
        <taxon>Actinomycetota</taxon>
        <taxon>Actinomycetes</taxon>
        <taxon>Micrococcales</taxon>
        <taxon>Dermabacteraceae</taxon>
        <taxon>Brachybacterium</taxon>
    </lineage>
</organism>
<evidence type="ECO:0000256" key="7">
    <source>
        <dbReference type="SAM" id="Phobius"/>
    </source>
</evidence>
<evidence type="ECO:0000256" key="4">
    <source>
        <dbReference type="ARBA" id="ARBA00022989"/>
    </source>
</evidence>
<feature type="transmembrane region" description="Helical" evidence="7">
    <location>
        <begin position="139"/>
        <end position="159"/>
    </location>
</feature>
<dbReference type="Pfam" id="PF05425">
    <property type="entry name" value="CopD"/>
    <property type="match status" value="1"/>
</dbReference>
<feature type="transmembrane region" description="Helical" evidence="7">
    <location>
        <begin position="92"/>
        <end position="115"/>
    </location>
</feature>
<feature type="transmembrane region" description="Helical" evidence="7">
    <location>
        <begin position="521"/>
        <end position="548"/>
    </location>
</feature>
<evidence type="ECO:0000313" key="10">
    <source>
        <dbReference type="Proteomes" id="UP000698222"/>
    </source>
</evidence>
<keyword evidence="5 7" id="KW-0472">Membrane</keyword>
<feature type="transmembrane region" description="Helical" evidence="7">
    <location>
        <begin position="489"/>
        <end position="509"/>
    </location>
</feature>
<feature type="region of interest" description="Disordered" evidence="6">
    <location>
        <begin position="585"/>
        <end position="610"/>
    </location>
</feature>
<protein>
    <submittedName>
        <fullName evidence="9">Copper resistance protein D</fullName>
    </submittedName>
</protein>
<keyword evidence="3 7" id="KW-0812">Transmembrane</keyword>
<feature type="transmembrane region" description="Helical" evidence="7">
    <location>
        <begin position="396"/>
        <end position="414"/>
    </location>
</feature>
<dbReference type="InterPro" id="IPR032694">
    <property type="entry name" value="CopC/D"/>
</dbReference>
<comment type="caution">
    <text evidence="9">The sequence shown here is derived from an EMBL/GenBank/DDBJ whole genome shotgun (WGS) entry which is preliminary data.</text>
</comment>
<evidence type="ECO:0000256" key="2">
    <source>
        <dbReference type="ARBA" id="ARBA00022475"/>
    </source>
</evidence>
<accession>A0ABS4YJ05</accession>
<feature type="transmembrane region" description="Helical" evidence="7">
    <location>
        <begin position="57"/>
        <end position="80"/>
    </location>
</feature>
<dbReference type="EMBL" id="JAGIOC010000001">
    <property type="protein sequence ID" value="MBP2408758.1"/>
    <property type="molecule type" value="Genomic_DNA"/>
</dbReference>
<keyword evidence="2" id="KW-1003">Cell membrane</keyword>
<dbReference type="PANTHER" id="PTHR34820">
    <property type="entry name" value="INNER MEMBRANE PROTEIN YEBZ"/>
    <property type="match status" value="1"/>
</dbReference>
<feature type="transmembrane region" description="Helical" evidence="7">
    <location>
        <begin position="426"/>
        <end position="446"/>
    </location>
</feature>
<name>A0ABS4YJ05_9MICO</name>
<dbReference type="InterPro" id="IPR008457">
    <property type="entry name" value="Cu-R_CopD_dom"/>
</dbReference>
<evidence type="ECO:0000256" key="3">
    <source>
        <dbReference type="ARBA" id="ARBA00022692"/>
    </source>
</evidence>
<keyword evidence="10" id="KW-1185">Reference proteome</keyword>
<dbReference type="PANTHER" id="PTHR34820:SF4">
    <property type="entry name" value="INNER MEMBRANE PROTEIN YEBZ"/>
    <property type="match status" value="1"/>
</dbReference>
<proteinExistence type="predicted"/>
<evidence type="ECO:0000256" key="1">
    <source>
        <dbReference type="ARBA" id="ARBA00004651"/>
    </source>
</evidence>
<feature type="transmembrane region" description="Helical" evidence="7">
    <location>
        <begin position="365"/>
        <end position="384"/>
    </location>
</feature>
<feature type="domain" description="Copper resistance protein D" evidence="8">
    <location>
        <begin position="225"/>
        <end position="327"/>
    </location>
</feature>
<sequence>MITTTTAPRRPAPALFAILLGALAVLALISVLAAAAAGGDNLVLRNAGPVARHGGPIAAMIADLAAALTLGGSVVAGWLLHQEADRARAMTLVAIAAGVTTLARGASLAFSYALATGQPLISARFGSDLNVYLATDLGAWYLTALVIAAAATTIAVVGTTPAIARAVAVAAGLVAFCSAMTGHAGGGQDHEVATSTMLVHLLAVGIWLGGLGLLQALPRTARDDARVVRGYSHLALICWVALALSGVWALAVRMNSVGEILTSAYVQLGVAKAVLLLALGALGVLQRRQIATGFGADDPGRQAASTYRRLAILELALMGLAVAIAAAMSSSPPPAEAGTPPPGPAGVLTGYPLPPAPDLATVLTAWRPAPFGMLLACVMVLVWWRPRSPQRDRGASRRLVLSGIVLVLLTSGPLNVYSKVLVSAHLLQHVLLMAVAGVLLGSVITIPSLARRTLGRRWWLAALIAAAPVALLGAVYAGPFLRPALDGHAAHLALQMLALTGGVLVALAVRATGGDAARILVAAAPVALGLAGGIVLVSTDLLIAASWFGATGRTWFADALADQQRGGIAVLVVVAATALAVGPALRPRRTPNPRGGRPCDRSTEAAGQAR</sequence>
<evidence type="ECO:0000259" key="8">
    <source>
        <dbReference type="Pfam" id="PF05425"/>
    </source>
</evidence>
<feature type="transmembrane region" description="Helical" evidence="7">
    <location>
        <begin position="166"/>
        <end position="185"/>
    </location>
</feature>
<feature type="transmembrane region" description="Helical" evidence="7">
    <location>
        <begin position="458"/>
        <end position="477"/>
    </location>
</feature>
<evidence type="ECO:0000313" key="9">
    <source>
        <dbReference type="EMBL" id="MBP2408758.1"/>
    </source>
</evidence>
<dbReference type="Proteomes" id="UP000698222">
    <property type="component" value="Unassembled WGS sequence"/>
</dbReference>
<reference evidence="9 10" key="1">
    <citation type="submission" date="2021-03" db="EMBL/GenBank/DDBJ databases">
        <title>Sequencing the genomes of 1000 actinobacteria strains.</title>
        <authorList>
            <person name="Klenk H.-P."/>
        </authorList>
    </citation>
    <scope>NUCLEOTIDE SEQUENCE [LARGE SCALE GENOMIC DNA]</scope>
    <source>
        <strain evidence="9 10">DSM 14564</strain>
    </source>
</reference>
<comment type="subcellular location">
    <subcellularLocation>
        <location evidence="1">Cell membrane</location>
        <topology evidence="1">Multi-pass membrane protein</topology>
    </subcellularLocation>
</comment>
<dbReference type="RefSeq" id="WP_342591712.1">
    <property type="nucleotide sequence ID" value="NZ_BAAAJV010000005.1"/>
</dbReference>
<feature type="transmembrane region" description="Helical" evidence="7">
    <location>
        <begin position="264"/>
        <end position="285"/>
    </location>
</feature>
<feature type="transmembrane region" description="Helical" evidence="7">
    <location>
        <begin position="310"/>
        <end position="328"/>
    </location>
</feature>
<feature type="transmembrane region" description="Helical" evidence="7">
    <location>
        <begin position="230"/>
        <end position="252"/>
    </location>
</feature>